<dbReference type="Proteomes" id="UP000004324">
    <property type="component" value="Unassembled WGS sequence"/>
</dbReference>
<name>I9B2P6_9FIRM</name>
<comment type="caution">
    <text evidence="1">The sequence shown here is derived from an EMBL/GenBank/DDBJ whole genome shotgun (WGS) entry which is preliminary data.</text>
</comment>
<accession>I9B2P6</accession>
<dbReference type="GO" id="GO:0016829">
    <property type="term" value="F:lyase activity"/>
    <property type="evidence" value="ECO:0007669"/>
    <property type="project" value="InterPro"/>
</dbReference>
<evidence type="ECO:0000313" key="2">
    <source>
        <dbReference type="Proteomes" id="UP000004324"/>
    </source>
</evidence>
<evidence type="ECO:0000313" key="1">
    <source>
        <dbReference type="EMBL" id="EIW19392.1"/>
    </source>
</evidence>
<dbReference type="AlphaFoldDB" id="I9B2P6"/>
<dbReference type="SUPFAM" id="SSF160104">
    <property type="entry name" value="Acetoacetate decarboxylase-like"/>
    <property type="match status" value="1"/>
</dbReference>
<sequence length="268" mass="29872">MLKGYTLPRTPRGTSSLAPKPPWHYVGNALAVEYEVNAIAAAAFLPEGLELASSRCAAYFIEWQYSSENDEEYLDPVRSQYHETIILLSAQFEGAPVSYCPFIWVDQDVSLMRGLIQGWPKQMGSTWITRAYDLPSKANPVVGPGGKFGATLSVKDRRLIEAQVTLCELTDSLPSPNFARAVNVRYFPELVAGKHGKAAVNELVQLKSRDIMVSPIWKGEAKMEIFDHPYIELPDLRPTAVIAGYRFSFALTVDDLIHLRDLCSYDLG</sequence>
<keyword evidence="2" id="KW-1185">Reference proteome</keyword>
<dbReference type="Gene3D" id="2.40.400.10">
    <property type="entry name" value="Acetoacetate decarboxylase-like"/>
    <property type="match status" value="1"/>
</dbReference>
<dbReference type="EMBL" id="AKVJ01000021">
    <property type="protein sequence ID" value="EIW19392.1"/>
    <property type="molecule type" value="Genomic_DNA"/>
</dbReference>
<dbReference type="InterPro" id="IPR023375">
    <property type="entry name" value="ADC_dom_sf"/>
</dbReference>
<dbReference type="PATRIC" id="fig|1149862.3.peg.1664"/>
<gene>
    <name evidence="1" type="ORF">FB4_3102</name>
</gene>
<proteinExistence type="predicted"/>
<dbReference type="OrthoDB" id="1950454at2"/>
<organism evidence="1 2">
    <name type="scientific">Pelosinus fermentans B4</name>
    <dbReference type="NCBI Taxonomy" id="1149862"/>
    <lineage>
        <taxon>Bacteria</taxon>
        <taxon>Bacillati</taxon>
        <taxon>Bacillota</taxon>
        <taxon>Negativicutes</taxon>
        <taxon>Selenomonadales</taxon>
        <taxon>Sporomusaceae</taxon>
        <taxon>Pelosinus</taxon>
    </lineage>
</organism>
<protein>
    <submittedName>
        <fullName evidence="1">Acetoacetate decarboxylase</fullName>
    </submittedName>
</protein>
<dbReference type="InterPro" id="IPR010451">
    <property type="entry name" value="Acetoacetate_decarboxylase"/>
</dbReference>
<reference evidence="1 2" key="1">
    <citation type="journal article" date="2012" name="J. Bacteriol.">
        <title>Draft Genome Sequences for Two Metal-Reducing Pelosinus fermentans Strains Isolated from a Cr(VI)-Contaminated Site and for Type Strain R7.</title>
        <authorList>
            <person name="Brown S.D."/>
            <person name="Podar M."/>
            <person name="Klingeman D.M."/>
            <person name="Johnson C.M."/>
            <person name="Yang Z.K."/>
            <person name="Utturkar S.M."/>
            <person name="Land M.L."/>
            <person name="Mosher J.J."/>
            <person name="Hurt R.A.Jr."/>
            <person name="Phelps T.J."/>
            <person name="Palumbo A.V."/>
            <person name="Arkin A.P."/>
            <person name="Hazen T.C."/>
            <person name="Elias D.A."/>
        </authorList>
    </citation>
    <scope>NUCLEOTIDE SEQUENCE [LARGE SCALE GENOMIC DNA]</scope>
    <source>
        <strain evidence="1 2">B4</strain>
    </source>
</reference>
<dbReference type="Pfam" id="PF06314">
    <property type="entry name" value="ADC"/>
    <property type="match status" value="1"/>
</dbReference>